<evidence type="ECO:0000313" key="4">
    <source>
        <dbReference type="Proteomes" id="UP000189796"/>
    </source>
</evidence>
<proteinExistence type="inferred from homology"/>
<keyword evidence="3" id="KW-0449">Lipoprotein</keyword>
<dbReference type="EMBL" id="LT670817">
    <property type="protein sequence ID" value="SHH64618.1"/>
    <property type="molecule type" value="Genomic_DNA"/>
</dbReference>
<dbReference type="GO" id="GO:0016020">
    <property type="term" value="C:membrane"/>
    <property type="evidence" value="ECO:0007669"/>
    <property type="project" value="InterPro"/>
</dbReference>
<dbReference type="InterPro" id="IPR007428">
    <property type="entry name" value="MlaA"/>
</dbReference>
<protein>
    <submittedName>
        <fullName evidence="3">Phospholipid-binding lipoprotein MlaA</fullName>
    </submittedName>
</protein>
<reference evidence="3 4" key="1">
    <citation type="submission" date="2016-11" db="EMBL/GenBank/DDBJ databases">
        <authorList>
            <person name="Jaros S."/>
            <person name="Januszkiewicz K."/>
            <person name="Wedrychowicz H."/>
        </authorList>
    </citation>
    <scope>NUCLEOTIDE SEQUENCE [LARGE SCALE GENOMIC DNA]</scope>
    <source>
        <strain evidence="3 4">GAS138</strain>
    </source>
</reference>
<evidence type="ECO:0000313" key="3">
    <source>
        <dbReference type="EMBL" id="SHH64618.1"/>
    </source>
</evidence>
<keyword evidence="2" id="KW-0732">Signal</keyword>
<dbReference type="PANTHER" id="PTHR30035:SF3">
    <property type="entry name" value="INTERMEMBRANE PHOSPHOLIPID TRANSPORT SYSTEM LIPOPROTEIN MLAA"/>
    <property type="match status" value="1"/>
</dbReference>
<accession>A0A1M5UP27</accession>
<dbReference type="PRINTS" id="PR01805">
    <property type="entry name" value="VACJLIPOPROT"/>
</dbReference>
<name>A0A1M5UP27_9BRAD</name>
<organism evidence="3 4">
    <name type="scientific">Bradyrhizobium erythrophlei</name>
    <dbReference type="NCBI Taxonomy" id="1437360"/>
    <lineage>
        <taxon>Bacteria</taxon>
        <taxon>Pseudomonadati</taxon>
        <taxon>Pseudomonadota</taxon>
        <taxon>Alphaproteobacteria</taxon>
        <taxon>Hyphomicrobiales</taxon>
        <taxon>Nitrobacteraceae</taxon>
        <taxon>Bradyrhizobium</taxon>
    </lineage>
</organism>
<dbReference type="PANTHER" id="PTHR30035">
    <property type="entry name" value="LIPOPROTEIN VACJ-RELATED"/>
    <property type="match status" value="1"/>
</dbReference>
<dbReference type="RefSeq" id="WP_079604122.1">
    <property type="nucleotide sequence ID" value="NZ_LT670817.1"/>
</dbReference>
<dbReference type="Proteomes" id="UP000189796">
    <property type="component" value="Chromosome I"/>
</dbReference>
<evidence type="ECO:0000256" key="2">
    <source>
        <dbReference type="ARBA" id="ARBA00022729"/>
    </source>
</evidence>
<gene>
    <name evidence="3" type="ORF">SAMN05443248_5522</name>
</gene>
<comment type="similarity">
    <text evidence="1">Belongs to the MlaA family.</text>
</comment>
<dbReference type="OrthoDB" id="9785326at2"/>
<evidence type="ECO:0000256" key="1">
    <source>
        <dbReference type="ARBA" id="ARBA00010634"/>
    </source>
</evidence>
<sequence length="308" mass="33294">MDSKNRLTLLRSCVGRSIPNMHDVHCVEDVGFLSKRPRRHAPLRPAHWICAGVLGSVLAGPACAQEAWNPFSRAPRDPIEQGRIDSANDPGEAINREIFKANKFLDDIILKPVARAYVEGVSPELRQGIHNFTNNVGEPVVFANDVLQGNVKRAWNTTQRFAVNTTIGIVGFVDVADTWGRPHHYADLGQTLGVWGIAPGPAVQIPVLGPSNLRDAFGLATTSLAGTFALQGTIGNVVSYTELGATGVDDIDYRSKLLPNTDALEKTSKDLYASIRLVKAQLRAKFVEEAKAGRVSGDEGGSDEAARH</sequence>
<dbReference type="GO" id="GO:0120010">
    <property type="term" value="P:intermembrane phospholipid transfer"/>
    <property type="evidence" value="ECO:0007669"/>
    <property type="project" value="TreeGrafter"/>
</dbReference>
<dbReference type="AlphaFoldDB" id="A0A1M5UP27"/>
<dbReference type="Pfam" id="PF04333">
    <property type="entry name" value="MlaA"/>
    <property type="match status" value="1"/>
</dbReference>